<reference evidence="3 4" key="1">
    <citation type="submission" date="2016-10" db="EMBL/GenBank/DDBJ databases">
        <authorList>
            <person name="de Groot N.N."/>
        </authorList>
    </citation>
    <scope>NUCLEOTIDE SEQUENCE [LARGE SCALE GENOMIC DNA]</scope>
    <source>
        <strain>GEY</strain>
        <strain evidence="4">DSM 9560</strain>
    </source>
</reference>
<dbReference type="Proteomes" id="UP000199513">
    <property type="component" value="Unassembled WGS sequence"/>
</dbReference>
<evidence type="ECO:0000313" key="4">
    <source>
        <dbReference type="Proteomes" id="UP000199513"/>
    </source>
</evidence>
<name>A0A1I2B278_9BACT</name>
<accession>A0A1I2B278</accession>
<sequence length="68" mass="7296">MKANMGTADRVVRIIVALIIGGLYFANMISGTVAIILLVLAGIFIATSFMSFCPLYLPFGISTRKKQG</sequence>
<evidence type="ECO:0000256" key="1">
    <source>
        <dbReference type="SAM" id="Phobius"/>
    </source>
</evidence>
<dbReference type="STRING" id="1003.SAMN04488541_1002109"/>
<evidence type="ECO:0000259" key="2">
    <source>
        <dbReference type="Pfam" id="PF11127"/>
    </source>
</evidence>
<keyword evidence="1" id="KW-0812">Transmembrane</keyword>
<protein>
    <recommendedName>
        <fullName evidence="2">Inner membrane protein YgaP-like transmembrane domain-containing protein</fullName>
    </recommendedName>
</protein>
<feature type="transmembrane region" description="Helical" evidence="1">
    <location>
        <begin position="35"/>
        <end position="57"/>
    </location>
</feature>
<organism evidence="3 4">
    <name type="scientific">Thermoflexibacter ruber</name>
    <dbReference type="NCBI Taxonomy" id="1003"/>
    <lineage>
        <taxon>Bacteria</taxon>
        <taxon>Pseudomonadati</taxon>
        <taxon>Bacteroidota</taxon>
        <taxon>Cytophagia</taxon>
        <taxon>Cytophagales</taxon>
        <taxon>Thermoflexibacteraceae</taxon>
        <taxon>Thermoflexibacter</taxon>
    </lineage>
</organism>
<dbReference type="Pfam" id="PF11127">
    <property type="entry name" value="YgaP-like_TM"/>
    <property type="match status" value="1"/>
</dbReference>
<dbReference type="InterPro" id="IPR021309">
    <property type="entry name" value="YgaP-like_TM"/>
</dbReference>
<dbReference type="RefSeq" id="WP_091538879.1">
    <property type="nucleotide sequence ID" value="NZ_FONY01000002.1"/>
</dbReference>
<keyword evidence="1" id="KW-1133">Transmembrane helix</keyword>
<gene>
    <name evidence="3" type="ORF">SAMN04488541_1002109</name>
</gene>
<dbReference type="AlphaFoldDB" id="A0A1I2B278"/>
<keyword evidence="4" id="KW-1185">Reference proteome</keyword>
<feature type="transmembrane region" description="Helical" evidence="1">
    <location>
        <begin position="12"/>
        <end position="29"/>
    </location>
</feature>
<feature type="domain" description="Inner membrane protein YgaP-like transmembrane" evidence="2">
    <location>
        <begin position="1"/>
        <end position="66"/>
    </location>
</feature>
<evidence type="ECO:0000313" key="3">
    <source>
        <dbReference type="EMBL" id="SFE50292.1"/>
    </source>
</evidence>
<proteinExistence type="predicted"/>
<dbReference type="OrthoDB" id="9804804at2"/>
<dbReference type="EMBL" id="FONY01000002">
    <property type="protein sequence ID" value="SFE50292.1"/>
    <property type="molecule type" value="Genomic_DNA"/>
</dbReference>
<keyword evidence="1" id="KW-0472">Membrane</keyword>